<proteinExistence type="predicted"/>
<protein>
    <submittedName>
        <fullName evidence="2">Uncharacterized protein</fullName>
    </submittedName>
</protein>
<evidence type="ECO:0000256" key="1">
    <source>
        <dbReference type="SAM" id="MobiDB-lite"/>
    </source>
</evidence>
<feature type="compositionally biased region" description="Basic and acidic residues" evidence="1">
    <location>
        <begin position="74"/>
        <end position="85"/>
    </location>
</feature>
<gene>
    <name evidence="2" type="ORF">OBRU01_23225</name>
</gene>
<accession>A0A0L7KQ25</accession>
<dbReference type="Proteomes" id="UP000037510">
    <property type="component" value="Unassembled WGS sequence"/>
</dbReference>
<dbReference type="EMBL" id="JTDY01007613">
    <property type="protein sequence ID" value="KOB65079.1"/>
    <property type="molecule type" value="Genomic_DNA"/>
</dbReference>
<feature type="region of interest" description="Disordered" evidence="1">
    <location>
        <begin position="35"/>
        <end position="160"/>
    </location>
</feature>
<evidence type="ECO:0000313" key="3">
    <source>
        <dbReference type="Proteomes" id="UP000037510"/>
    </source>
</evidence>
<dbReference type="AlphaFoldDB" id="A0A0L7KQ25"/>
<feature type="compositionally biased region" description="Pro residues" evidence="1">
    <location>
        <begin position="107"/>
        <end position="120"/>
    </location>
</feature>
<evidence type="ECO:0000313" key="2">
    <source>
        <dbReference type="EMBL" id="KOB65079.1"/>
    </source>
</evidence>
<comment type="caution">
    <text evidence="2">The sequence shown here is derived from an EMBL/GenBank/DDBJ whole genome shotgun (WGS) entry which is preliminary data.</text>
</comment>
<keyword evidence="3" id="KW-1185">Reference proteome</keyword>
<reference evidence="2 3" key="1">
    <citation type="journal article" date="2015" name="Genome Biol. Evol.">
        <title>The genome of winter moth (Operophtera brumata) provides a genomic perspective on sexual dimorphism and phenology.</title>
        <authorList>
            <person name="Derks M.F."/>
            <person name="Smit S."/>
            <person name="Salis L."/>
            <person name="Schijlen E."/>
            <person name="Bossers A."/>
            <person name="Mateman C."/>
            <person name="Pijl A.S."/>
            <person name="de Ridder D."/>
            <person name="Groenen M.A."/>
            <person name="Visser M.E."/>
            <person name="Megens H.J."/>
        </authorList>
    </citation>
    <scope>NUCLEOTIDE SEQUENCE [LARGE SCALE GENOMIC DNA]</scope>
    <source>
        <strain evidence="2">WM2013NL</strain>
        <tissue evidence="2">Head and thorax</tissue>
    </source>
</reference>
<feature type="compositionally biased region" description="Basic and acidic residues" evidence="1">
    <location>
        <begin position="92"/>
        <end position="105"/>
    </location>
</feature>
<feature type="compositionally biased region" description="Low complexity" evidence="1">
    <location>
        <begin position="43"/>
        <end position="56"/>
    </location>
</feature>
<organism evidence="2 3">
    <name type="scientific">Operophtera brumata</name>
    <name type="common">Winter moth</name>
    <name type="synonym">Phalaena brumata</name>
    <dbReference type="NCBI Taxonomy" id="104452"/>
    <lineage>
        <taxon>Eukaryota</taxon>
        <taxon>Metazoa</taxon>
        <taxon>Ecdysozoa</taxon>
        <taxon>Arthropoda</taxon>
        <taxon>Hexapoda</taxon>
        <taxon>Insecta</taxon>
        <taxon>Pterygota</taxon>
        <taxon>Neoptera</taxon>
        <taxon>Endopterygota</taxon>
        <taxon>Lepidoptera</taxon>
        <taxon>Glossata</taxon>
        <taxon>Ditrysia</taxon>
        <taxon>Geometroidea</taxon>
        <taxon>Geometridae</taxon>
        <taxon>Larentiinae</taxon>
        <taxon>Operophtera</taxon>
    </lineage>
</organism>
<name>A0A0L7KQ25_OPEBR</name>
<sequence>MFAVRRSREYRFMVIEEVMQQKAPVVPNNIKLHSRSKAVPTATSSSSIEESTKIGSAETKPITRNRPRTVPLHENSKSRVKRTVELLKPSVKHLDKPTVDPERPTRSKPPTPDPGGPKKPPLFRQESKSSNVVLQIVKKSHAPAKPPAPKPESILPPTLRAKSTERNLKLTKNINNNDVWTNANEVKSYRKRITSLPVVPIR</sequence>